<evidence type="ECO:0000256" key="1">
    <source>
        <dbReference type="ARBA" id="ARBA00001231"/>
    </source>
</evidence>
<evidence type="ECO:0000256" key="5">
    <source>
        <dbReference type="ARBA" id="ARBA00023295"/>
    </source>
</evidence>
<dbReference type="GO" id="GO:0005975">
    <property type="term" value="P:carbohydrate metabolic process"/>
    <property type="evidence" value="ECO:0007669"/>
    <property type="project" value="InterPro"/>
</dbReference>
<proteinExistence type="inferred from homology"/>
<evidence type="ECO:0000259" key="7">
    <source>
        <dbReference type="Pfam" id="PF00728"/>
    </source>
</evidence>
<protein>
    <recommendedName>
        <fullName evidence="3">beta-N-acetylhexosaminidase</fullName>
        <ecNumber evidence="3">3.2.1.52</ecNumber>
    </recommendedName>
</protein>
<comment type="similarity">
    <text evidence="2">Belongs to the glycosyl hydrolase 20 family.</text>
</comment>
<organism evidence="9 10">
    <name type="scientific">Clostridium botulinum</name>
    <dbReference type="NCBI Taxonomy" id="1491"/>
    <lineage>
        <taxon>Bacteria</taxon>
        <taxon>Bacillati</taxon>
        <taxon>Bacillota</taxon>
        <taxon>Clostridia</taxon>
        <taxon>Eubacteriales</taxon>
        <taxon>Clostridiaceae</taxon>
        <taxon>Clostridium</taxon>
    </lineage>
</organism>
<feature type="domain" description="Glycoside hydrolase family 20 catalytic" evidence="7">
    <location>
        <begin position="201"/>
        <end position="509"/>
    </location>
</feature>
<dbReference type="InterPro" id="IPR025705">
    <property type="entry name" value="Beta_hexosaminidase_sua/sub"/>
</dbReference>
<name>A0A6B4JL88_CLOBO</name>
<keyword evidence="5" id="KW-0326">Glycosidase</keyword>
<dbReference type="InterPro" id="IPR017853">
    <property type="entry name" value="GH"/>
</dbReference>
<comment type="catalytic activity">
    <reaction evidence="1">
        <text>Hydrolysis of terminal non-reducing N-acetyl-D-hexosamine residues in N-acetyl-beta-D-hexosaminides.</text>
        <dbReference type="EC" id="3.2.1.52"/>
    </reaction>
</comment>
<evidence type="ECO:0000256" key="4">
    <source>
        <dbReference type="ARBA" id="ARBA00022801"/>
    </source>
</evidence>
<reference evidence="9 10" key="1">
    <citation type="submission" date="2019-04" db="EMBL/GenBank/DDBJ databases">
        <title>Genome sequencing of Clostridium botulinum Groups I-IV and Clostridium butyricum.</title>
        <authorList>
            <person name="Brunt J."/>
            <person name="Van Vliet A.H.M."/>
            <person name="Stringer S.C."/>
            <person name="Carter A.T."/>
            <person name="Peck M.W."/>
        </authorList>
    </citation>
    <scope>NUCLEOTIDE SEQUENCE [LARGE SCALE GENOMIC DNA]</scope>
    <source>
        <strain evidence="9 10">BL81</strain>
    </source>
</reference>
<dbReference type="PANTHER" id="PTHR22600">
    <property type="entry name" value="BETA-HEXOSAMINIDASE"/>
    <property type="match status" value="1"/>
</dbReference>
<dbReference type="GO" id="GO:0030203">
    <property type="term" value="P:glycosaminoglycan metabolic process"/>
    <property type="evidence" value="ECO:0007669"/>
    <property type="project" value="TreeGrafter"/>
</dbReference>
<comment type="caution">
    <text evidence="9">The sequence shown here is derived from an EMBL/GenBank/DDBJ whole genome shotgun (WGS) entry which is preliminary data.</text>
</comment>
<feature type="domain" description="Beta-hexosaminidase bacterial type N-terminal" evidence="8">
    <location>
        <begin position="59"/>
        <end position="182"/>
    </location>
</feature>
<sequence length="543" mass="61884">MCFKICKDGEKMKSTSNKKWKLIVTMVLMLILVSVSIEMIFKGNNESKAIFAAENSNNDIIPKPLSYKVGEGNFIITKDTSIYVKGNTKEETEEISKIGEFIRGKLRASTGFELNIIQGKEGKVGSIYLTTIGSKESQGNEGYEIVTTPKNVKIVAYKAEGISRGVQTLRQLLPPNIEKNTIANDVEWNIPVSIINDEPEYNYRGLMIDVSRHFFTIDEVKRQIDYAAQYKINRVHLHLSDDQGWRLEIKKYPDLTIIGGSTEVGGGKGGYYTQDEFKDLVKYAEERYVEIIPEFDMPGHSNAALASYGFLNKDGKRRPLYTGTEVGFSSFMAHSEETYEFIEDVIKEVSKISPSKYIHIGGDEANSTKKEDYDYFVGKVSKIAEKYGKTPIGWDPIDTSPEINSSVLLQNWKDSNEAARKKEMKMVISIAQKAYLDMKYNDSTPYGLTWAGYIPVEIAYKWDPTDYAPKELVLGIEAPLWTETISDTKAMDYMIYPRLLGYAEIGWTPKENRDWNQYKNRLKKQGERMKNQGINYYKDSSIW</sequence>
<dbReference type="Gene3D" id="3.30.379.10">
    <property type="entry name" value="Chitobiase/beta-hexosaminidase domain 2-like"/>
    <property type="match status" value="1"/>
</dbReference>
<dbReference type="Gene3D" id="3.20.20.80">
    <property type="entry name" value="Glycosidases"/>
    <property type="match status" value="1"/>
</dbReference>
<dbReference type="PANTHER" id="PTHR22600:SF57">
    <property type="entry name" value="BETA-N-ACETYLHEXOSAMINIDASE"/>
    <property type="match status" value="1"/>
</dbReference>
<dbReference type="InterPro" id="IPR015882">
    <property type="entry name" value="HEX_bac_N"/>
</dbReference>
<dbReference type="AlphaFoldDB" id="A0A6B4JL88"/>
<feature type="active site" description="Proton donor" evidence="6">
    <location>
        <position position="364"/>
    </location>
</feature>
<dbReference type="CDD" id="cd06568">
    <property type="entry name" value="GH20_SpHex_like"/>
    <property type="match status" value="1"/>
</dbReference>
<dbReference type="Proteomes" id="UP000486903">
    <property type="component" value="Unassembled WGS sequence"/>
</dbReference>
<evidence type="ECO:0000259" key="8">
    <source>
        <dbReference type="Pfam" id="PF02838"/>
    </source>
</evidence>
<evidence type="ECO:0000313" key="9">
    <source>
        <dbReference type="EMBL" id="NFV25381.1"/>
    </source>
</evidence>
<accession>A0A6B4JL88</accession>
<dbReference type="GO" id="GO:0016020">
    <property type="term" value="C:membrane"/>
    <property type="evidence" value="ECO:0007669"/>
    <property type="project" value="TreeGrafter"/>
</dbReference>
<evidence type="ECO:0000256" key="2">
    <source>
        <dbReference type="ARBA" id="ARBA00006285"/>
    </source>
</evidence>
<dbReference type="SUPFAM" id="SSF51445">
    <property type="entry name" value="(Trans)glycosidases"/>
    <property type="match status" value="1"/>
</dbReference>
<dbReference type="InterPro" id="IPR029018">
    <property type="entry name" value="Hex-like_dom2"/>
</dbReference>
<evidence type="ECO:0000256" key="3">
    <source>
        <dbReference type="ARBA" id="ARBA00012663"/>
    </source>
</evidence>
<dbReference type="Pfam" id="PF00728">
    <property type="entry name" value="Glyco_hydro_20"/>
    <property type="match status" value="1"/>
</dbReference>
<dbReference type="PRINTS" id="PR00738">
    <property type="entry name" value="GLHYDRLASE20"/>
</dbReference>
<evidence type="ECO:0000313" key="10">
    <source>
        <dbReference type="Proteomes" id="UP000486903"/>
    </source>
</evidence>
<dbReference type="GO" id="GO:0004563">
    <property type="term" value="F:beta-N-acetylhexosaminidase activity"/>
    <property type="evidence" value="ECO:0007669"/>
    <property type="project" value="UniProtKB-EC"/>
</dbReference>
<gene>
    <name evidence="9" type="ORF">FDG31_04250</name>
</gene>
<dbReference type="SUPFAM" id="SSF55545">
    <property type="entry name" value="beta-N-acetylhexosaminidase-like domain"/>
    <property type="match status" value="1"/>
</dbReference>
<dbReference type="InterPro" id="IPR015883">
    <property type="entry name" value="Glyco_hydro_20_cat"/>
</dbReference>
<dbReference type="Pfam" id="PF02838">
    <property type="entry name" value="Glyco_hydro_20b"/>
    <property type="match status" value="1"/>
</dbReference>
<dbReference type="RefSeq" id="WP_003368848.1">
    <property type="nucleotide sequence ID" value="NZ_JACBBA010000002.1"/>
</dbReference>
<dbReference type="EC" id="3.2.1.52" evidence="3"/>
<evidence type="ECO:0000256" key="6">
    <source>
        <dbReference type="PIRSR" id="PIRSR625705-1"/>
    </source>
</evidence>
<dbReference type="EMBL" id="SXFB01000002">
    <property type="protein sequence ID" value="NFV25381.1"/>
    <property type="molecule type" value="Genomic_DNA"/>
</dbReference>
<dbReference type="PIRSF" id="PIRSF001093">
    <property type="entry name" value="B-hxosamndse_ab_euk"/>
    <property type="match status" value="1"/>
</dbReference>
<keyword evidence="4" id="KW-0378">Hydrolase</keyword>